<dbReference type="Proteomes" id="UP000199019">
    <property type="component" value="Unassembled WGS sequence"/>
</dbReference>
<feature type="compositionally biased region" description="Low complexity" evidence="1">
    <location>
        <begin position="327"/>
        <end position="337"/>
    </location>
</feature>
<dbReference type="Gene3D" id="2.60.120.260">
    <property type="entry name" value="Galactose-binding domain-like"/>
    <property type="match status" value="1"/>
</dbReference>
<keyword evidence="3" id="KW-1185">Reference proteome</keyword>
<dbReference type="AlphaFoldDB" id="A0A1H9W476"/>
<dbReference type="SUPFAM" id="SSF56112">
    <property type="entry name" value="Protein kinase-like (PK-like)"/>
    <property type="match status" value="1"/>
</dbReference>
<dbReference type="STRING" id="587636.SAMN05216199_2774"/>
<dbReference type="Gene3D" id="1.10.510.10">
    <property type="entry name" value="Transferase(Phosphotransferase) domain 1"/>
    <property type="match status" value="1"/>
</dbReference>
<feature type="region of interest" description="Disordered" evidence="1">
    <location>
        <begin position="283"/>
        <end position="355"/>
    </location>
</feature>
<dbReference type="InterPro" id="IPR008979">
    <property type="entry name" value="Galactose-bd-like_sf"/>
</dbReference>
<protein>
    <recommendedName>
        <fullName evidence="4">Serine/threonine protein kinase</fullName>
    </recommendedName>
</protein>
<dbReference type="OrthoDB" id="9786339at2"/>
<evidence type="ECO:0000256" key="1">
    <source>
        <dbReference type="SAM" id="MobiDB-lite"/>
    </source>
</evidence>
<feature type="compositionally biased region" description="Basic and acidic residues" evidence="1">
    <location>
        <begin position="526"/>
        <end position="538"/>
    </location>
</feature>
<evidence type="ECO:0000313" key="3">
    <source>
        <dbReference type="Proteomes" id="UP000199019"/>
    </source>
</evidence>
<dbReference type="InterPro" id="IPR011009">
    <property type="entry name" value="Kinase-like_dom_sf"/>
</dbReference>
<proteinExistence type="predicted"/>
<organism evidence="2 3">
    <name type="scientific">Pedococcus cremeus</name>
    <dbReference type="NCBI Taxonomy" id="587636"/>
    <lineage>
        <taxon>Bacteria</taxon>
        <taxon>Bacillati</taxon>
        <taxon>Actinomycetota</taxon>
        <taxon>Actinomycetes</taxon>
        <taxon>Micrococcales</taxon>
        <taxon>Intrasporangiaceae</taxon>
        <taxon>Pedococcus</taxon>
    </lineage>
</organism>
<dbReference type="Gene3D" id="3.30.200.20">
    <property type="entry name" value="Phosphorylase Kinase, domain 1"/>
    <property type="match status" value="1"/>
</dbReference>
<feature type="compositionally biased region" description="Low complexity" evidence="1">
    <location>
        <begin position="491"/>
        <end position="507"/>
    </location>
</feature>
<gene>
    <name evidence="2" type="ORF">SAMN05216199_2774</name>
</gene>
<feature type="compositionally biased region" description="Low complexity" evidence="1">
    <location>
        <begin position="288"/>
        <end position="316"/>
    </location>
</feature>
<dbReference type="RefSeq" id="WP_143056216.1">
    <property type="nucleotide sequence ID" value="NZ_FOHB01000004.1"/>
</dbReference>
<feature type="region of interest" description="Disordered" evidence="1">
    <location>
        <begin position="472"/>
        <end position="513"/>
    </location>
</feature>
<evidence type="ECO:0008006" key="4">
    <source>
        <dbReference type="Google" id="ProtNLM"/>
    </source>
</evidence>
<accession>A0A1H9W476</accession>
<dbReference type="SUPFAM" id="SSF49785">
    <property type="entry name" value="Galactose-binding domain-like"/>
    <property type="match status" value="1"/>
</dbReference>
<sequence>MHGVGPSTVLGGRYAVQRRLAQLPRAERWSAHDTTLERDVVIVVFPTDDPNADAALDAARRAAGIDNERLVRILDVGRSEGVSFFVEEALYEAHTLTHLLDQGGLPSEEARRIAGETAVGLEAARGRGLHHLQLTPNHVWRTGDGAVKVSGLATAAALAGEDELGGAEASRADAVGVVAITYAALTSRWPLPTKVPGLEGAPHLVGGVPAPSEIAAGVPGDLDALCRLTLNDDEGPLTPGDFATQIAPWSKTMVSGLGGTATQPIALADLAAAGSSGGAEKTLALPFPAKAPGQGSQGAQQGAQGSQGSPARGSGSEPTTRLPLHPGAGTAAGTTTAPSADGVDHEDESHHGAAAAAAVAGAIGTAGQAAGHAAGAAAGKVGSFARAAADKAAERRAARAAAHEADERDRVSLDDALLAGHEDVEPPLPLLPPETAAAPTRDQSKMALAIIAAFVVVATLLGFWGVSQIGSGSGLDLTEGTPRPTVTVKAPTQTVTPSDTPTQQPTTEATGEPLAILSAAGFDPEGDGRERNGEAPRVYDGDKSTFWSSEGYASANLGGLKKGVGIIVDLGQAAKVKQVELELPDAADLTVYVNGDNTLDGATELGSSNGKKGTVTITGDKPATGKYVIVWFTKVSQVSDGRYRATLAEITVR</sequence>
<name>A0A1H9W476_9MICO</name>
<dbReference type="EMBL" id="FOHB01000004">
    <property type="protein sequence ID" value="SES28736.1"/>
    <property type="molecule type" value="Genomic_DNA"/>
</dbReference>
<feature type="region of interest" description="Disordered" evidence="1">
    <location>
        <begin position="519"/>
        <end position="538"/>
    </location>
</feature>
<evidence type="ECO:0000313" key="2">
    <source>
        <dbReference type="EMBL" id="SES28736.1"/>
    </source>
</evidence>
<reference evidence="3" key="1">
    <citation type="submission" date="2016-10" db="EMBL/GenBank/DDBJ databases">
        <authorList>
            <person name="Varghese N."/>
            <person name="Submissions S."/>
        </authorList>
    </citation>
    <scope>NUCLEOTIDE SEQUENCE [LARGE SCALE GENOMIC DNA]</scope>
    <source>
        <strain evidence="3">CGMCC 1.6963</strain>
    </source>
</reference>